<dbReference type="EMBL" id="AEMG01000028">
    <property type="protein sequence ID" value="EFW90256.1"/>
    <property type="molecule type" value="Genomic_DNA"/>
</dbReference>
<evidence type="ECO:0000256" key="1">
    <source>
        <dbReference type="SAM" id="Phobius"/>
    </source>
</evidence>
<name>E7QYJ0_HALPU</name>
<evidence type="ECO:0000313" key="5">
    <source>
        <dbReference type="Proteomes" id="UP000184203"/>
    </source>
</evidence>
<gene>
    <name evidence="3" type="ORF">SAMN05444342_0205</name>
    <name evidence="2" type="ORF">ZOD2009_19403</name>
</gene>
<accession>E7QYJ0</accession>
<sequence>MNRALLHYVSLGIIGLSFATLSIPGLAAGDSSISLWLFAISGVGLILGSLYDVLTVA</sequence>
<keyword evidence="1" id="KW-0472">Membrane</keyword>
<keyword evidence="1" id="KW-0812">Transmembrane</keyword>
<dbReference type="AlphaFoldDB" id="E7QYJ0"/>
<reference evidence="5" key="3">
    <citation type="submission" date="2016-11" db="EMBL/GenBank/DDBJ databases">
        <authorList>
            <person name="Varghese N."/>
            <person name="Submissions S."/>
        </authorList>
    </citation>
    <scope>NUCLEOTIDE SEQUENCE [LARGE SCALE GENOMIC DNA]</scope>
    <source>
        <strain evidence="5">DX253</strain>
    </source>
</reference>
<dbReference type="RefSeq" id="WP_007982635.1">
    <property type="nucleotide sequence ID" value="NZ_AEMG01000028.1"/>
</dbReference>
<protein>
    <submittedName>
        <fullName evidence="2">Uncharacterized protein</fullName>
    </submittedName>
</protein>
<feature type="transmembrane region" description="Helical" evidence="1">
    <location>
        <begin position="33"/>
        <end position="54"/>
    </location>
</feature>
<dbReference type="OrthoDB" id="306644at2157"/>
<dbReference type="EMBL" id="FRAN01000001">
    <property type="protein sequence ID" value="SHJ99405.1"/>
    <property type="molecule type" value="Genomic_DNA"/>
</dbReference>
<reference evidence="2 4" key="1">
    <citation type="journal article" date="2014" name="ISME J.">
        <title>Trehalose/2-sulfotrehalose biosynthesis and glycine-betaine uptake are widely spread mechanisms for osmoadaptation in the Halobacteriales.</title>
        <authorList>
            <person name="Youssef N.H."/>
            <person name="Savage-Ashlock K.N."/>
            <person name="McCully A.L."/>
            <person name="Luedtke B."/>
            <person name="Shaw E.I."/>
            <person name="Hoff W.D."/>
            <person name="Elshahed M.S."/>
        </authorList>
    </citation>
    <scope>NUCLEOTIDE SEQUENCE [LARGE SCALE GENOMIC DNA]</scope>
    <source>
        <strain evidence="2 4">DX253</strain>
    </source>
</reference>
<keyword evidence="1" id="KW-1133">Transmembrane helix</keyword>
<organism evidence="2 4">
    <name type="scientific">Haladaptatus paucihalophilus DX253</name>
    <dbReference type="NCBI Taxonomy" id="797209"/>
    <lineage>
        <taxon>Archaea</taxon>
        <taxon>Methanobacteriati</taxon>
        <taxon>Methanobacteriota</taxon>
        <taxon>Stenosarchaea group</taxon>
        <taxon>Halobacteria</taxon>
        <taxon>Halobacteriales</taxon>
        <taxon>Haladaptataceae</taxon>
        <taxon>Haladaptatus</taxon>
    </lineage>
</organism>
<dbReference type="Proteomes" id="UP000184203">
    <property type="component" value="Unassembled WGS sequence"/>
</dbReference>
<keyword evidence="5" id="KW-1185">Reference proteome</keyword>
<feature type="transmembrane region" description="Helical" evidence="1">
    <location>
        <begin position="5"/>
        <end position="27"/>
    </location>
</feature>
<evidence type="ECO:0000313" key="2">
    <source>
        <dbReference type="EMBL" id="EFW90256.1"/>
    </source>
</evidence>
<proteinExistence type="predicted"/>
<evidence type="ECO:0000313" key="3">
    <source>
        <dbReference type="EMBL" id="SHJ99405.1"/>
    </source>
</evidence>
<dbReference type="Proteomes" id="UP000003751">
    <property type="component" value="Unassembled WGS sequence"/>
</dbReference>
<dbReference type="PATRIC" id="fig|797209.4.peg.3797"/>
<evidence type="ECO:0000313" key="4">
    <source>
        <dbReference type="Proteomes" id="UP000003751"/>
    </source>
</evidence>
<reference evidence="3" key="2">
    <citation type="submission" date="2016-11" db="EMBL/GenBank/DDBJ databases">
        <authorList>
            <person name="Jaros S."/>
            <person name="Januszkiewicz K."/>
            <person name="Wedrychowicz H."/>
        </authorList>
    </citation>
    <scope>NUCLEOTIDE SEQUENCE [LARGE SCALE GENOMIC DNA]</scope>
    <source>
        <strain evidence="3">DX253</strain>
    </source>
</reference>